<evidence type="ECO:0000313" key="1">
    <source>
        <dbReference type="EMBL" id="KAL0576757.1"/>
    </source>
</evidence>
<evidence type="ECO:0000313" key="2">
    <source>
        <dbReference type="Proteomes" id="UP001465976"/>
    </source>
</evidence>
<evidence type="ECO:0008006" key="3">
    <source>
        <dbReference type="Google" id="ProtNLM"/>
    </source>
</evidence>
<gene>
    <name evidence="1" type="ORF">V5O48_005222</name>
</gene>
<comment type="caution">
    <text evidence="1">The sequence shown here is derived from an EMBL/GenBank/DDBJ whole genome shotgun (WGS) entry which is preliminary data.</text>
</comment>
<proteinExistence type="predicted"/>
<protein>
    <recommendedName>
        <fullName evidence="3">JmjC domain-containing protein</fullName>
    </recommendedName>
</protein>
<dbReference type="EMBL" id="JBAHYK010000201">
    <property type="protein sequence ID" value="KAL0576757.1"/>
    <property type="molecule type" value="Genomic_DNA"/>
</dbReference>
<accession>A0ABR3FNU7</accession>
<dbReference type="Proteomes" id="UP001465976">
    <property type="component" value="Unassembled WGS sequence"/>
</dbReference>
<organism evidence="1 2">
    <name type="scientific">Marasmius crinis-equi</name>
    <dbReference type="NCBI Taxonomy" id="585013"/>
    <lineage>
        <taxon>Eukaryota</taxon>
        <taxon>Fungi</taxon>
        <taxon>Dikarya</taxon>
        <taxon>Basidiomycota</taxon>
        <taxon>Agaricomycotina</taxon>
        <taxon>Agaricomycetes</taxon>
        <taxon>Agaricomycetidae</taxon>
        <taxon>Agaricales</taxon>
        <taxon>Marasmiineae</taxon>
        <taxon>Marasmiaceae</taxon>
        <taxon>Marasmius</taxon>
    </lineage>
</organism>
<keyword evidence="2" id="KW-1185">Reference proteome</keyword>
<sequence>MYEKGETFNHSTPQVKINGLLPVTKTFTTAGVEVSYSFELTTTLPDLEQGSVGDVCEIANAPARVMVKHGDGWKEFAPTDQIPFPHPNPYRRLKIKYEFDMRKKAWRDYRSVQTRKDAGTRNHNAWVDRLASQWRTSAPSCHATFQTGHAILDALARHPTRIPYFKLSETNSDSLLPKDSLVQLLPFPVSTIKPSTALVFNDLEPADLTSLLIINAITGIPTKVSGKAVLHYCFAKVGDQYRPGDSPLLKISNIPATGLGLGRCRMQSPLDHNFTGVFERNSTSDNYTPSWNSYITAGSSIIPPHCDGYGRSQVVYHFEGQKLCFVWPPTPHNLDAMLEQYQRPNRDAVLGIQDALQNLEGLQLYFLDRPAIYTMPCHAIHACMAFTLCSGASFGFWTMSSFPDAQRVIASYLQLTDTPVSNRLPETHQFFACFLNEIVDSELNPWLDLALKYPNTAQGSAIEQWVKNTTLVITDLKSMYNSFT</sequence>
<name>A0ABR3FNU7_9AGAR</name>
<reference evidence="1 2" key="1">
    <citation type="submission" date="2024-02" db="EMBL/GenBank/DDBJ databases">
        <title>A draft genome for the cacao thread blight pathogen Marasmius crinis-equi.</title>
        <authorList>
            <person name="Cohen S.P."/>
            <person name="Baruah I.K."/>
            <person name="Amoako-Attah I."/>
            <person name="Bukari Y."/>
            <person name="Meinhardt L.W."/>
            <person name="Bailey B.A."/>
        </authorList>
    </citation>
    <scope>NUCLEOTIDE SEQUENCE [LARGE SCALE GENOMIC DNA]</scope>
    <source>
        <strain evidence="1 2">GH-76</strain>
    </source>
</reference>
<dbReference type="SUPFAM" id="SSF51197">
    <property type="entry name" value="Clavaminate synthase-like"/>
    <property type="match status" value="1"/>
</dbReference>